<keyword evidence="1" id="KW-0472">Membrane</keyword>
<proteinExistence type="predicted"/>
<keyword evidence="1" id="KW-0812">Transmembrane</keyword>
<feature type="transmembrane region" description="Helical" evidence="1">
    <location>
        <begin position="75"/>
        <end position="94"/>
    </location>
</feature>
<feature type="transmembrane region" description="Helical" evidence="1">
    <location>
        <begin position="100"/>
        <end position="125"/>
    </location>
</feature>
<evidence type="ECO:0000313" key="3">
    <source>
        <dbReference type="Proteomes" id="UP001500620"/>
    </source>
</evidence>
<reference evidence="3" key="1">
    <citation type="journal article" date="2019" name="Int. J. Syst. Evol. Microbiol.">
        <title>The Global Catalogue of Microorganisms (GCM) 10K type strain sequencing project: providing services to taxonomists for standard genome sequencing and annotation.</title>
        <authorList>
            <consortium name="The Broad Institute Genomics Platform"/>
            <consortium name="The Broad Institute Genome Sequencing Center for Infectious Disease"/>
            <person name="Wu L."/>
            <person name="Ma J."/>
        </authorList>
    </citation>
    <scope>NUCLEOTIDE SEQUENCE [LARGE SCALE GENOMIC DNA]</scope>
    <source>
        <strain evidence="3">JCM 17441</strain>
    </source>
</reference>
<gene>
    <name evidence="2" type="ORF">GCM10022255_028590</name>
</gene>
<keyword evidence="3" id="KW-1185">Reference proteome</keyword>
<feature type="transmembrane region" description="Helical" evidence="1">
    <location>
        <begin position="137"/>
        <end position="159"/>
    </location>
</feature>
<name>A0ABP8D6D5_9ACTN</name>
<keyword evidence="1" id="KW-1133">Transmembrane helix</keyword>
<dbReference type="EMBL" id="BAABAT010000006">
    <property type="protein sequence ID" value="GAA4248464.1"/>
    <property type="molecule type" value="Genomic_DNA"/>
</dbReference>
<sequence>MIEELQEYFFGRINRVRDTADRAAAGPLLVRLFVVVFAALSLALAFPAELLHNVVAIGLAGFFALLPGVFPRTRLVGLTIFLCVFGWLLATFLYGEKSSVVGLIGLSTAMYLMHSLAALAAVLPYDAVLSPGVLSGWLLRAGAVVAVSAIVSVALMLVVKLTVGPVFLVASLVGVLAAGGLAYVIARRA</sequence>
<organism evidence="2 3">
    <name type="scientific">Dactylosporangium darangshiense</name>
    <dbReference type="NCBI Taxonomy" id="579108"/>
    <lineage>
        <taxon>Bacteria</taxon>
        <taxon>Bacillati</taxon>
        <taxon>Actinomycetota</taxon>
        <taxon>Actinomycetes</taxon>
        <taxon>Micromonosporales</taxon>
        <taxon>Micromonosporaceae</taxon>
        <taxon>Dactylosporangium</taxon>
    </lineage>
</organism>
<accession>A0ABP8D6D5</accession>
<evidence type="ECO:0000313" key="2">
    <source>
        <dbReference type="EMBL" id="GAA4248464.1"/>
    </source>
</evidence>
<dbReference type="RefSeq" id="WP_345126044.1">
    <property type="nucleotide sequence ID" value="NZ_BAABAT010000006.1"/>
</dbReference>
<feature type="transmembrane region" description="Helical" evidence="1">
    <location>
        <begin position="50"/>
        <end position="70"/>
    </location>
</feature>
<evidence type="ECO:0000256" key="1">
    <source>
        <dbReference type="SAM" id="Phobius"/>
    </source>
</evidence>
<feature type="transmembrane region" description="Helical" evidence="1">
    <location>
        <begin position="165"/>
        <end position="186"/>
    </location>
</feature>
<dbReference type="Proteomes" id="UP001500620">
    <property type="component" value="Unassembled WGS sequence"/>
</dbReference>
<evidence type="ECO:0008006" key="4">
    <source>
        <dbReference type="Google" id="ProtNLM"/>
    </source>
</evidence>
<comment type="caution">
    <text evidence="2">The sequence shown here is derived from an EMBL/GenBank/DDBJ whole genome shotgun (WGS) entry which is preliminary data.</text>
</comment>
<protein>
    <recommendedName>
        <fullName evidence="4">Integral membrane protein</fullName>
    </recommendedName>
</protein>
<feature type="transmembrane region" description="Helical" evidence="1">
    <location>
        <begin position="23"/>
        <end position="44"/>
    </location>
</feature>